<keyword evidence="2" id="KW-1185">Reference proteome</keyword>
<proteinExistence type="predicted"/>
<dbReference type="Proteomes" id="UP000652153">
    <property type="component" value="Unassembled WGS sequence"/>
</dbReference>
<accession>A0ABQ1ZDA5</accession>
<sequence length="74" mass="8546">MPAPFENQAPLFYVARETVICAFDLQERTWGVYQSIYMKIGACVGYGFNMHSYVIGCWKKKVVIFGSQREERVS</sequence>
<evidence type="ECO:0000313" key="1">
    <source>
        <dbReference type="EMBL" id="GGH55533.1"/>
    </source>
</evidence>
<gene>
    <name evidence="1" type="ORF">GCM10008014_25230</name>
</gene>
<evidence type="ECO:0000313" key="2">
    <source>
        <dbReference type="Proteomes" id="UP000652153"/>
    </source>
</evidence>
<protein>
    <submittedName>
        <fullName evidence="1">Uncharacterized protein</fullName>
    </submittedName>
</protein>
<comment type="caution">
    <text evidence="1">The sequence shown here is derived from an EMBL/GenBank/DDBJ whole genome shotgun (WGS) entry which is preliminary data.</text>
</comment>
<organism evidence="1 2">
    <name type="scientific">Paenibacillus silvae</name>
    <dbReference type="NCBI Taxonomy" id="1325358"/>
    <lineage>
        <taxon>Bacteria</taxon>
        <taxon>Bacillati</taxon>
        <taxon>Bacillota</taxon>
        <taxon>Bacilli</taxon>
        <taxon>Bacillales</taxon>
        <taxon>Paenibacillaceae</taxon>
        <taxon>Paenibacillus</taxon>
    </lineage>
</organism>
<name>A0ABQ1ZDA5_9BACL</name>
<dbReference type="EMBL" id="BMFU01000003">
    <property type="protein sequence ID" value="GGH55533.1"/>
    <property type="molecule type" value="Genomic_DNA"/>
</dbReference>
<reference evidence="2" key="1">
    <citation type="journal article" date="2019" name="Int. J. Syst. Evol. Microbiol.">
        <title>The Global Catalogue of Microorganisms (GCM) 10K type strain sequencing project: providing services to taxonomists for standard genome sequencing and annotation.</title>
        <authorList>
            <consortium name="The Broad Institute Genomics Platform"/>
            <consortium name="The Broad Institute Genome Sequencing Center for Infectious Disease"/>
            <person name="Wu L."/>
            <person name="Ma J."/>
        </authorList>
    </citation>
    <scope>NUCLEOTIDE SEQUENCE [LARGE SCALE GENOMIC DNA]</scope>
    <source>
        <strain evidence="2">CGMCC 1.12770</strain>
    </source>
</reference>